<evidence type="ECO:0000313" key="2">
    <source>
        <dbReference type="EMBL" id="DAE21795.1"/>
    </source>
</evidence>
<protein>
    <submittedName>
        <fullName evidence="2">Uncharacterized protein</fullName>
    </submittedName>
</protein>
<reference evidence="2" key="1">
    <citation type="journal article" date="2021" name="Proc. Natl. Acad. Sci. U.S.A.">
        <title>A Catalog of Tens of Thousands of Viruses from Human Metagenomes Reveals Hidden Associations with Chronic Diseases.</title>
        <authorList>
            <person name="Tisza M.J."/>
            <person name="Buck C.B."/>
        </authorList>
    </citation>
    <scope>NUCLEOTIDE SEQUENCE</scope>
    <source>
        <strain evidence="2">Ct2773</strain>
    </source>
</reference>
<evidence type="ECO:0000256" key="1">
    <source>
        <dbReference type="SAM" id="MobiDB-lite"/>
    </source>
</evidence>
<name>A0A8S5QSM4_9CAUD</name>
<accession>A0A8S5QSM4</accession>
<dbReference type="EMBL" id="BK015717">
    <property type="protein sequence ID" value="DAE21795.1"/>
    <property type="molecule type" value="Genomic_DNA"/>
</dbReference>
<feature type="compositionally biased region" description="Basic residues" evidence="1">
    <location>
        <begin position="37"/>
        <end position="50"/>
    </location>
</feature>
<organism evidence="2">
    <name type="scientific">Siphoviridae sp. ct2773</name>
    <dbReference type="NCBI Taxonomy" id="2826275"/>
    <lineage>
        <taxon>Viruses</taxon>
        <taxon>Duplodnaviria</taxon>
        <taxon>Heunggongvirae</taxon>
        <taxon>Uroviricota</taxon>
        <taxon>Caudoviricetes</taxon>
    </lineage>
</organism>
<proteinExistence type="predicted"/>
<feature type="compositionally biased region" description="Polar residues" evidence="1">
    <location>
        <begin position="1"/>
        <end position="14"/>
    </location>
</feature>
<sequence>MTRPLTSRGTTSSGGRAWGFRPTRRSGDLRSDGFGRFTKRTRTRSTSRRS</sequence>
<feature type="region of interest" description="Disordered" evidence="1">
    <location>
        <begin position="1"/>
        <end position="50"/>
    </location>
</feature>